<dbReference type="GO" id="GO:0160082">
    <property type="term" value="F:hypoxia-inducible factor-proline dioxygenase activity"/>
    <property type="evidence" value="ECO:0007669"/>
    <property type="project" value="UniProtKB-EC"/>
</dbReference>
<dbReference type="PANTHER" id="PTHR12907">
    <property type="entry name" value="EGL NINE HOMOLOG-RELATED"/>
    <property type="match status" value="1"/>
</dbReference>
<keyword evidence="8" id="KW-0408">Iron</keyword>
<proteinExistence type="predicted"/>
<dbReference type="InterPro" id="IPR044862">
    <property type="entry name" value="Pro_4_hyd_alph_FE2OG_OXY"/>
</dbReference>
<protein>
    <recommendedName>
        <fullName evidence="9">hypoxia-inducible factor-proline dioxygenase</fullName>
        <ecNumber evidence="9">1.14.11.29</ecNumber>
    </recommendedName>
</protein>
<dbReference type="InterPro" id="IPR006620">
    <property type="entry name" value="Pro_4_hyd_alph"/>
</dbReference>
<dbReference type="GO" id="GO:0071456">
    <property type="term" value="P:cellular response to hypoxia"/>
    <property type="evidence" value="ECO:0007669"/>
    <property type="project" value="TreeGrafter"/>
</dbReference>
<evidence type="ECO:0000256" key="11">
    <source>
        <dbReference type="PROSITE-ProRule" id="PRU00134"/>
    </source>
</evidence>
<dbReference type="Gene3D" id="6.10.140.2220">
    <property type="match status" value="1"/>
</dbReference>
<evidence type="ECO:0000313" key="14">
    <source>
        <dbReference type="EMBL" id="GIY69981.1"/>
    </source>
</evidence>
<evidence type="ECO:0000256" key="3">
    <source>
        <dbReference type="ARBA" id="ARBA00022771"/>
    </source>
</evidence>
<feature type="domain" description="Fe2OG dioxygenase" evidence="13">
    <location>
        <begin position="302"/>
        <end position="401"/>
    </location>
</feature>
<dbReference type="PROSITE" id="PS51471">
    <property type="entry name" value="FE2OG_OXY"/>
    <property type="match status" value="1"/>
</dbReference>
<dbReference type="GO" id="GO:0008198">
    <property type="term" value="F:ferrous iron binding"/>
    <property type="evidence" value="ECO:0007669"/>
    <property type="project" value="TreeGrafter"/>
</dbReference>
<reference evidence="14 15" key="1">
    <citation type="submission" date="2021-06" db="EMBL/GenBank/DDBJ databases">
        <title>Caerostris extrusa draft genome.</title>
        <authorList>
            <person name="Kono N."/>
            <person name="Arakawa K."/>
        </authorList>
    </citation>
    <scope>NUCLEOTIDE SEQUENCE [LARGE SCALE GENOMIC DNA]</scope>
</reference>
<dbReference type="PROSITE" id="PS01360">
    <property type="entry name" value="ZF_MYND_1"/>
    <property type="match status" value="1"/>
</dbReference>
<evidence type="ECO:0000256" key="10">
    <source>
        <dbReference type="ARBA" id="ARBA00049134"/>
    </source>
</evidence>
<dbReference type="InterPro" id="IPR051559">
    <property type="entry name" value="HIF_prolyl_hydroxylases"/>
</dbReference>
<dbReference type="InterPro" id="IPR002893">
    <property type="entry name" value="Znf_MYND"/>
</dbReference>
<evidence type="ECO:0000313" key="15">
    <source>
        <dbReference type="Proteomes" id="UP001054945"/>
    </source>
</evidence>
<keyword evidence="3 11" id="KW-0863">Zinc-finger</keyword>
<evidence type="ECO:0000259" key="12">
    <source>
        <dbReference type="PROSITE" id="PS50865"/>
    </source>
</evidence>
<evidence type="ECO:0000256" key="2">
    <source>
        <dbReference type="ARBA" id="ARBA00022723"/>
    </source>
</evidence>
<feature type="domain" description="MYND-type" evidence="12">
    <location>
        <begin position="7"/>
        <end position="43"/>
    </location>
</feature>
<dbReference type="Gene3D" id="2.60.120.620">
    <property type="entry name" value="q2cbj1_9rhob like domain"/>
    <property type="match status" value="1"/>
</dbReference>
<keyword evidence="4" id="KW-0862">Zinc</keyword>
<dbReference type="SMART" id="SM00702">
    <property type="entry name" value="P4Hc"/>
    <property type="match status" value="1"/>
</dbReference>
<comment type="cofactor">
    <cofactor evidence="1">
        <name>L-ascorbate</name>
        <dbReference type="ChEBI" id="CHEBI:38290"/>
    </cofactor>
</comment>
<evidence type="ECO:0000256" key="8">
    <source>
        <dbReference type="ARBA" id="ARBA00023004"/>
    </source>
</evidence>
<evidence type="ECO:0000259" key="13">
    <source>
        <dbReference type="PROSITE" id="PS51471"/>
    </source>
</evidence>
<dbReference type="Pfam" id="PF01753">
    <property type="entry name" value="zf-MYND"/>
    <property type="match status" value="1"/>
</dbReference>
<evidence type="ECO:0000256" key="1">
    <source>
        <dbReference type="ARBA" id="ARBA00001961"/>
    </source>
</evidence>
<evidence type="ECO:0000256" key="9">
    <source>
        <dbReference type="ARBA" id="ARBA00039004"/>
    </source>
</evidence>
<accession>A0AAV4VHU2</accession>
<sequence>MEIPQRCAWCINFGTSRCGRCRSVVYCCREHQISHWPEHKNSCRKVAKNVAPATLINPTFDNPQTVSNFGPEELWYQNNLPVNTSENLNVPMGASNIYNTVPTLPDQEGSMEYLNLLSDEEIFSSLSSELLSSDNNFWDLIDTNTLLPDDPDKEKKIANIDASLQAASSAFLSQNNNLSTEEGDSSFLKSSTFNKMCDNIVRDLNDFGICVLDNFIGVKKGSLVLDEVKNLYYKGIFKKGELAIQNPYRKKESVRSDVTTWVNGTESECTNIGNLMKKLDMVVTTCNKVKSTGLMSCYKLHRRTKAMIACYPGDGTHYKKHVDNPHGDGRCITCIYYLNKNWNVKKDGGMLRMFPEANSSHIANIEPIFDRMIFFWSDKRNPHEVLPAFQTRFAITVWYFDADERYQALMMSRKKATQNIKV</sequence>
<dbReference type="EC" id="1.14.11.29" evidence="9"/>
<keyword evidence="7" id="KW-0560">Oxidoreductase</keyword>
<name>A0AAV4VHU2_CAEEX</name>
<keyword evidence="2" id="KW-0479">Metal-binding</keyword>
<comment type="caution">
    <text evidence="14">The sequence shown here is derived from an EMBL/GenBank/DDBJ whole genome shotgun (WGS) entry which is preliminary data.</text>
</comment>
<keyword evidence="15" id="KW-1185">Reference proteome</keyword>
<evidence type="ECO:0000256" key="6">
    <source>
        <dbReference type="ARBA" id="ARBA00022964"/>
    </source>
</evidence>
<dbReference type="GO" id="GO:0031418">
    <property type="term" value="F:L-ascorbic acid binding"/>
    <property type="evidence" value="ECO:0007669"/>
    <property type="project" value="UniProtKB-KW"/>
</dbReference>
<evidence type="ECO:0000256" key="5">
    <source>
        <dbReference type="ARBA" id="ARBA00022896"/>
    </source>
</evidence>
<comment type="catalytic activity">
    <reaction evidence="10">
        <text>L-prolyl-[hypoxia-inducible factor alpha subunit] + 2-oxoglutarate + O2 = trans-4-hydroxy-L-prolyl-[hypoxia-inducible factor alpha subunit] + succinate + CO2</text>
        <dbReference type="Rhea" id="RHEA:48400"/>
        <dbReference type="Rhea" id="RHEA-COMP:12093"/>
        <dbReference type="Rhea" id="RHEA-COMP:12094"/>
        <dbReference type="ChEBI" id="CHEBI:15379"/>
        <dbReference type="ChEBI" id="CHEBI:16526"/>
        <dbReference type="ChEBI" id="CHEBI:16810"/>
        <dbReference type="ChEBI" id="CHEBI:30031"/>
        <dbReference type="ChEBI" id="CHEBI:50342"/>
        <dbReference type="ChEBI" id="CHEBI:61965"/>
        <dbReference type="EC" id="1.14.11.29"/>
    </reaction>
</comment>
<evidence type="ECO:0000256" key="4">
    <source>
        <dbReference type="ARBA" id="ARBA00022833"/>
    </source>
</evidence>
<organism evidence="14 15">
    <name type="scientific">Caerostris extrusa</name>
    <name type="common">Bark spider</name>
    <name type="synonym">Caerostris bankana</name>
    <dbReference type="NCBI Taxonomy" id="172846"/>
    <lineage>
        <taxon>Eukaryota</taxon>
        <taxon>Metazoa</taxon>
        <taxon>Ecdysozoa</taxon>
        <taxon>Arthropoda</taxon>
        <taxon>Chelicerata</taxon>
        <taxon>Arachnida</taxon>
        <taxon>Araneae</taxon>
        <taxon>Araneomorphae</taxon>
        <taxon>Entelegynae</taxon>
        <taxon>Araneoidea</taxon>
        <taxon>Araneidae</taxon>
        <taxon>Caerostris</taxon>
    </lineage>
</organism>
<dbReference type="Pfam" id="PF13640">
    <property type="entry name" value="2OG-FeII_Oxy_3"/>
    <property type="match status" value="1"/>
</dbReference>
<dbReference type="EMBL" id="BPLR01014613">
    <property type="protein sequence ID" value="GIY69981.1"/>
    <property type="molecule type" value="Genomic_DNA"/>
</dbReference>
<gene>
    <name evidence="14" type="primary">EGLN1</name>
    <name evidence="14" type="ORF">CEXT_708721</name>
</gene>
<dbReference type="SUPFAM" id="SSF144232">
    <property type="entry name" value="HIT/MYND zinc finger-like"/>
    <property type="match status" value="1"/>
</dbReference>
<dbReference type="PANTHER" id="PTHR12907:SF26">
    <property type="entry name" value="HIF PROLYL HYDROXYLASE, ISOFORM C"/>
    <property type="match status" value="1"/>
</dbReference>
<keyword evidence="5" id="KW-0847">Vitamin C</keyword>
<dbReference type="InterPro" id="IPR005123">
    <property type="entry name" value="Oxoglu/Fe-dep_dioxygenase_dom"/>
</dbReference>
<keyword evidence="6" id="KW-0223">Dioxygenase</keyword>
<evidence type="ECO:0000256" key="7">
    <source>
        <dbReference type="ARBA" id="ARBA00023002"/>
    </source>
</evidence>
<dbReference type="Proteomes" id="UP001054945">
    <property type="component" value="Unassembled WGS sequence"/>
</dbReference>
<dbReference type="GO" id="GO:0008270">
    <property type="term" value="F:zinc ion binding"/>
    <property type="evidence" value="ECO:0007669"/>
    <property type="project" value="UniProtKB-KW"/>
</dbReference>
<dbReference type="PROSITE" id="PS50865">
    <property type="entry name" value="ZF_MYND_2"/>
    <property type="match status" value="1"/>
</dbReference>
<dbReference type="AlphaFoldDB" id="A0AAV4VHU2"/>